<evidence type="ECO:0008006" key="4">
    <source>
        <dbReference type="Google" id="ProtNLM"/>
    </source>
</evidence>
<evidence type="ECO:0000313" key="2">
    <source>
        <dbReference type="EMBL" id="MFB9732822.1"/>
    </source>
</evidence>
<organism evidence="2 3">
    <name type="scientific">Ornithinimicrobium kibberense</name>
    <dbReference type="NCBI Taxonomy" id="282060"/>
    <lineage>
        <taxon>Bacteria</taxon>
        <taxon>Bacillati</taxon>
        <taxon>Actinomycetota</taxon>
        <taxon>Actinomycetes</taxon>
        <taxon>Micrococcales</taxon>
        <taxon>Ornithinimicrobiaceae</taxon>
        <taxon>Ornithinimicrobium</taxon>
    </lineage>
</organism>
<evidence type="ECO:0000256" key="1">
    <source>
        <dbReference type="SAM" id="Phobius"/>
    </source>
</evidence>
<feature type="transmembrane region" description="Helical" evidence="1">
    <location>
        <begin position="15"/>
        <end position="35"/>
    </location>
</feature>
<reference evidence="2 3" key="1">
    <citation type="submission" date="2024-09" db="EMBL/GenBank/DDBJ databases">
        <authorList>
            <person name="Sun Q."/>
            <person name="Mori K."/>
        </authorList>
    </citation>
    <scope>NUCLEOTIDE SEQUENCE [LARGE SCALE GENOMIC DNA]</scope>
    <source>
        <strain evidence="2 3">JCM 12763</strain>
    </source>
</reference>
<protein>
    <recommendedName>
        <fullName evidence="4">TadE-like protein</fullName>
    </recommendedName>
</protein>
<name>A0ABV5V4Y9_9MICO</name>
<sequence length="60" mass="6356">MSVRNRTDREQSTEAVVAAIGIPAVMLYVALLTVVGRLQLAIAHQVVELTAVPELIGLGT</sequence>
<keyword evidence="1" id="KW-0812">Transmembrane</keyword>
<keyword evidence="1" id="KW-0472">Membrane</keyword>
<dbReference type="Proteomes" id="UP001589613">
    <property type="component" value="Unassembled WGS sequence"/>
</dbReference>
<keyword evidence="1" id="KW-1133">Transmembrane helix</keyword>
<proteinExistence type="predicted"/>
<dbReference type="RefSeq" id="WP_141338827.1">
    <property type="nucleotide sequence ID" value="NZ_JBHMAX010000022.1"/>
</dbReference>
<dbReference type="EMBL" id="JBHMAX010000022">
    <property type="protein sequence ID" value="MFB9732822.1"/>
    <property type="molecule type" value="Genomic_DNA"/>
</dbReference>
<keyword evidence="3" id="KW-1185">Reference proteome</keyword>
<comment type="caution">
    <text evidence="2">The sequence shown here is derived from an EMBL/GenBank/DDBJ whole genome shotgun (WGS) entry which is preliminary data.</text>
</comment>
<evidence type="ECO:0000313" key="3">
    <source>
        <dbReference type="Proteomes" id="UP001589613"/>
    </source>
</evidence>
<accession>A0ABV5V4Y9</accession>
<gene>
    <name evidence="2" type="ORF">ACFFN0_12300</name>
</gene>